<gene>
    <name evidence="6" type="ORF">OKJ48_08355</name>
</gene>
<dbReference type="Proteomes" id="UP001352223">
    <property type="component" value="Unassembled WGS sequence"/>
</dbReference>
<accession>A0ABU6C6C4</accession>
<dbReference type="InterPro" id="IPR046335">
    <property type="entry name" value="LacI/GalR-like_sensor"/>
</dbReference>
<keyword evidence="3" id="KW-0804">Transcription</keyword>
<comment type="caution">
    <text evidence="6">The sequence shown here is derived from an EMBL/GenBank/DDBJ whole genome shotgun (WGS) entry which is preliminary data.</text>
</comment>
<evidence type="ECO:0000313" key="7">
    <source>
        <dbReference type="Proteomes" id="UP001352223"/>
    </source>
</evidence>
<evidence type="ECO:0000256" key="3">
    <source>
        <dbReference type="ARBA" id="ARBA00023163"/>
    </source>
</evidence>
<sequence length="381" mass="40497">MREPVDLRRQRILAVVRSRGATRVSDLAAELAVSVVTLRRDVEELAREGKLRRGHGVARPVLAESEQPAPATAPAPPPVDGGPVALVVPERHAYLYETLHGARTAFEEAGVRTALHIAPTVPGAEQPLVERALAEGACGLLIAPRWRSRETEEADYAWLARLEVPAVVMERRPRRGSALHALDTVCTDHWYGIHLAVEHLTGLGHRRIVLAARDDSPTARAIRAAFTDIAADHPDVDKWAIALSAPGAAPDPDAENAERAIELPTLIRELGATAAVLHGDVDALMLVQSLRDNGVRVPEDCSAIAYDDVVAALGSTPLTAVSPPKADVGRAAAELLLRRLGDRTPGGASGPVRRMELLPELKVRGSTQAPGAPAAPGPMSV</sequence>
<dbReference type="PRINTS" id="PR00037">
    <property type="entry name" value="HTHLACR"/>
</dbReference>
<keyword evidence="7" id="KW-1185">Reference proteome</keyword>
<evidence type="ECO:0000259" key="5">
    <source>
        <dbReference type="PROSITE" id="PS51000"/>
    </source>
</evidence>
<dbReference type="RefSeq" id="WP_324767313.1">
    <property type="nucleotide sequence ID" value="NZ_BAAATS010000005.1"/>
</dbReference>
<feature type="region of interest" description="Disordered" evidence="4">
    <location>
        <begin position="56"/>
        <end position="80"/>
    </location>
</feature>
<dbReference type="PANTHER" id="PTHR30146">
    <property type="entry name" value="LACI-RELATED TRANSCRIPTIONAL REPRESSOR"/>
    <property type="match status" value="1"/>
</dbReference>
<feature type="compositionally biased region" description="Pro residues" evidence="4">
    <location>
        <begin position="71"/>
        <end position="80"/>
    </location>
</feature>
<dbReference type="SUPFAM" id="SSF53822">
    <property type="entry name" value="Periplasmic binding protein-like I"/>
    <property type="match status" value="1"/>
</dbReference>
<name>A0ABU6C6C4_9ACTN</name>
<dbReference type="EMBL" id="JAOZYB010000043">
    <property type="protein sequence ID" value="MEB3960262.1"/>
    <property type="molecule type" value="Genomic_DNA"/>
</dbReference>
<dbReference type="Pfam" id="PF08220">
    <property type="entry name" value="HTH_DeoR"/>
    <property type="match status" value="1"/>
</dbReference>
<dbReference type="InterPro" id="IPR018356">
    <property type="entry name" value="Tscrpt_reg_HTH_DeoR_CS"/>
</dbReference>
<dbReference type="SUPFAM" id="SSF46785">
    <property type="entry name" value="Winged helix' DNA-binding domain"/>
    <property type="match status" value="1"/>
</dbReference>
<dbReference type="InterPro" id="IPR036390">
    <property type="entry name" value="WH_DNA-bd_sf"/>
</dbReference>
<keyword evidence="2" id="KW-0238">DNA-binding</keyword>
<dbReference type="SMART" id="SM00420">
    <property type="entry name" value="HTH_DEOR"/>
    <property type="match status" value="1"/>
</dbReference>
<evidence type="ECO:0000256" key="4">
    <source>
        <dbReference type="SAM" id="MobiDB-lite"/>
    </source>
</evidence>
<dbReference type="Pfam" id="PF13377">
    <property type="entry name" value="Peripla_BP_3"/>
    <property type="match status" value="1"/>
</dbReference>
<dbReference type="InterPro" id="IPR001034">
    <property type="entry name" value="DeoR_HTH"/>
</dbReference>
<dbReference type="PROSITE" id="PS00894">
    <property type="entry name" value="HTH_DEOR_1"/>
    <property type="match status" value="1"/>
</dbReference>
<feature type="domain" description="HTH deoR-type" evidence="5">
    <location>
        <begin position="5"/>
        <end position="60"/>
    </location>
</feature>
<organism evidence="6 7">
    <name type="scientific">Streptomyces kunmingensis</name>
    <dbReference type="NCBI Taxonomy" id="68225"/>
    <lineage>
        <taxon>Bacteria</taxon>
        <taxon>Bacillati</taxon>
        <taxon>Actinomycetota</taxon>
        <taxon>Actinomycetes</taxon>
        <taxon>Kitasatosporales</taxon>
        <taxon>Streptomycetaceae</taxon>
        <taxon>Streptomyces</taxon>
    </lineage>
</organism>
<evidence type="ECO:0000256" key="1">
    <source>
        <dbReference type="ARBA" id="ARBA00023015"/>
    </source>
</evidence>
<keyword evidence="1" id="KW-0805">Transcription regulation</keyword>
<dbReference type="PROSITE" id="PS51000">
    <property type="entry name" value="HTH_DEOR_2"/>
    <property type="match status" value="1"/>
</dbReference>
<dbReference type="PANTHER" id="PTHR30146:SF155">
    <property type="entry name" value="ALANINE RACEMASE"/>
    <property type="match status" value="1"/>
</dbReference>
<proteinExistence type="predicted"/>
<evidence type="ECO:0000256" key="2">
    <source>
        <dbReference type="ARBA" id="ARBA00023125"/>
    </source>
</evidence>
<protein>
    <submittedName>
        <fullName evidence="6">Substrate-binding domain-containing protein</fullName>
    </submittedName>
</protein>
<reference evidence="6 7" key="1">
    <citation type="submission" date="2022-10" db="EMBL/GenBank/DDBJ databases">
        <authorList>
            <person name="Xie J."/>
            <person name="Shen N."/>
        </authorList>
    </citation>
    <scope>NUCLEOTIDE SEQUENCE [LARGE SCALE GENOMIC DNA]</scope>
    <source>
        <strain evidence="6 7">DSM 41681</strain>
    </source>
</reference>
<evidence type="ECO:0000313" key="6">
    <source>
        <dbReference type="EMBL" id="MEB3960262.1"/>
    </source>
</evidence>
<dbReference type="InterPro" id="IPR028082">
    <property type="entry name" value="Peripla_BP_I"/>
</dbReference>
<dbReference type="Gene3D" id="3.40.50.2300">
    <property type="match status" value="2"/>
</dbReference>